<dbReference type="InterPro" id="IPR029510">
    <property type="entry name" value="Ald_DH_CS_GLU"/>
</dbReference>
<dbReference type="InterPro" id="IPR016163">
    <property type="entry name" value="Ald_DH_C"/>
</dbReference>
<dbReference type="RefSeq" id="XP_064768726.1">
    <property type="nucleotide sequence ID" value="XM_064914073.1"/>
</dbReference>
<proteinExistence type="inferred from homology"/>
<dbReference type="Proteomes" id="UP001498771">
    <property type="component" value="Unassembled WGS sequence"/>
</dbReference>
<dbReference type="InterPro" id="IPR016160">
    <property type="entry name" value="Ald_DH_CS_CYS"/>
</dbReference>
<feature type="active site" evidence="4">
    <location>
        <position position="227"/>
    </location>
</feature>
<comment type="similarity">
    <text evidence="1 3 5">Belongs to the aldehyde dehydrogenase family.</text>
</comment>
<dbReference type="InterPro" id="IPR012394">
    <property type="entry name" value="Aldehyde_DH_NAD(P)"/>
</dbReference>
<keyword evidence="2 3" id="KW-0560">Oxidoreductase</keyword>
<name>A0ABR1F971_9ASCO</name>
<dbReference type="Gene3D" id="3.40.605.10">
    <property type="entry name" value="Aldehyde Dehydrogenase, Chain A, domain 1"/>
    <property type="match status" value="1"/>
</dbReference>
<comment type="caution">
    <text evidence="7">The sequence shown here is derived from an EMBL/GenBank/DDBJ whole genome shotgun (WGS) entry which is preliminary data.</text>
</comment>
<dbReference type="PIRSF" id="PIRSF036492">
    <property type="entry name" value="ALDH"/>
    <property type="match status" value="1"/>
</dbReference>
<dbReference type="GeneID" id="90039585"/>
<evidence type="ECO:0000313" key="7">
    <source>
        <dbReference type="EMBL" id="KAK7205693.1"/>
    </source>
</evidence>
<reference evidence="7 8" key="1">
    <citation type="submission" date="2024-03" db="EMBL/GenBank/DDBJ databases">
        <title>Genome-scale model development and genomic sequencing of the oleaginous clade Lipomyces.</title>
        <authorList>
            <consortium name="Lawrence Berkeley National Laboratory"/>
            <person name="Czajka J.J."/>
            <person name="Han Y."/>
            <person name="Kim J."/>
            <person name="Mondo S.J."/>
            <person name="Hofstad B.A."/>
            <person name="Robles A."/>
            <person name="Haridas S."/>
            <person name="Riley R."/>
            <person name="LaButti K."/>
            <person name="Pangilinan J."/>
            <person name="Andreopoulos W."/>
            <person name="Lipzen A."/>
            <person name="Yan J."/>
            <person name="Wang M."/>
            <person name="Ng V."/>
            <person name="Grigoriev I.V."/>
            <person name="Spatafora J.W."/>
            <person name="Magnuson J.K."/>
            <person name="Baker S.E."/>
            <person name="Pomraning K.R."/>
        </authorList>
    </citation>
    <scope>NUCLEOTIDE SEQUENCE [LARGE SCALE GENOMIC DNA]</scope>
    <source>
        <strain evidence="7 8">Phaff 52-87</strain>
    </source>
</reference>
<dbReference type="Pfam" id="PF00171">
    <property type="entry name" value="Aldedh"/>
    <property type="match status" value="1"/>
</dbReference>
<accession>A0ABR1F971</accession>
<dbReference type="InterPro" id="IPR016161">
    <property type="entry name" value="Ald_DH/histidinol_DH"/>
</dbReference>
<dbReference type="InterPro" id="IPR016162">
    <property type="entry name" value="Ald_DH_N"/>
</dbReference>
<evidence type="ECO:0000256" key="3">
    <source>
        <dbReference type="PIRNR" id="PIRNR036492"/>
    </source>
</evidence>
<dbReference type="PROSITE" id="PS00070">
    <property type="entry name" value="ALDEHYDE_DEHYDR_CYS"/>
    <property type="match status" value="1"/>
</dbReference>
<organism evidence="7 8">
    <name type="scientific">Myxozyma melibiosi</name>
    <dbReference type="NCBI Taxonomy" id="54550"/>
    <lineage>
        <taxon>Eukaryota</taxon>
        <taxon>Fungi</taxon>
        <taxon>Dikarya</taxon>
        <taxon>Ascomycota</taxon>
        <taxon>Saccharomycotina</taxon>
        <taxon>Lipomycetes</taxon>
        <taxon>Lipomycetales</taxon>
        <taxon>Lipomycetaceae</taxon>
        <taxon>Myxozyma</taxon>
    </lineage>
</organism>
<evidence type="ECO:0000256" key="2">
    <source>
        <dbReference type="ARBA" id="ARBA00023002"/>
    </source>
</evidence>
<dbReference type="PANTHER" id="PTHR43570:SF16">
    <property type="entry name" value="ALDEHYDE DEHYDROGENASE TYPE III, ISOFORM Q"/>
    <property type="match status" value="1"/>
</dbReference>
<protein>
    <recommendedName>
        <fullName evidence="3">Aldehyde dehydrogenase</fullName>
    </recommendedName>
</protein>
<evidence type="ECO:0000313" key="8">
    <source>
        <dbReference type="Proteomes" id="UP001498771"/>
    </source>
</evidence>
<dbReference type="PROSITE" id="PS00687">
    <property type="entry name" value="ALDEHYDE_DEHYDR_GLU"/>
    <property type="match status" value="1"/>
</dbReference>
<dbReference type="InterPro" id="IPR015590">
    <property type="entry name" value="Aldehyde_DH_dom"/>
</dbReference>
<evidence type="ECO:0000256" key="1">
    <source>
        <dbReference type="ARBA" id="ARBA00009986"/>
    </source>
</evidence>
<evidence type="ECO:0000256" key="5">
    <source>
        <dbReference type="RuleBase" id="RU003345"/>
    </source>
</evidence>
<gene>
    <name evidence="7" type="ORF">BZA70DRAFT_288883</name>
</gene>
<keyword evidence="8" id="KW-1185">Reference proteome</keyword>
<dbReference type="Gene3D" id="3.40.309.10">
    <property type="entry name" value="Aldehyde Dehydrogenase, Chain A, domain 2"/>
    <property type="match status" value="1"/>
</dbReference>
<dbReference type="PANTHER" id="PTHR43570">
    <property type="entry name" value="ALDEHYDE DEHYDROGENASE"/>
    <property type="match status" value="1"/>
</dbReference>
<dbReference type="EMBL" id="JBBJBU010000004">
    <property type="protein sequence ID" value="KAK7205693.1"/>
    <property type="molecule type" value="Genomic_DNA"/>
</dbReference>
<feature type="domain" description="Aldehyde dehydrogenase" evidence="6">
    <location>
        <begin position="19"/>
        <end position="446"/>
    </location>
</feature>
<evidence type="ECO:0000259" key="6">
    <source>
        <dbReference type="Pfam" id="PF00171"/>
    </source>
</evidence>
<sequence>MSTTTTVTEPSLLEDTSLEEIPKIHSKLVSTFRSNKTLPLEFRLDQIRKLYYGILDNKATLLDAVYQDFHKPPQETFIAELSMALNECVDFVDNLTSWAKPKQLSTSLTWKAMRPSVRYNPMGTVLIVVPFNYPLQLALVPLIGALAAGNTVLLKLSELTPHTSSALARLVRTHLDNSVVDIVLGALPQSRAVTQLKYDLVFFTGSSRVGAMVAEEAGRRLTPVVLELGGKSPTFVLDEHNLALVAKRIVYGRFINGGQTCIAPDYLLVKRGIEKKLVPEIKKQLAVLFGEVISKDSKDYAHIVSDGAYKRIKTLIDETKGEVVIGGTKTADVESRFIEPTVVLNPPVDDSTMVDEIFGPVLPIVLIDSVEQGIDYVRDNHSHPLALYVFSQDRAEIEKIHQQVSAGSGMVNGTLIHVGDSSVPFGGVGQSGIGAYHGKNSFETFSHKYAFMTEPFWTEFATAIRYPPYTWKRISLFEKGMTKTAAFPREGPIPTTFVGRLFFRLGSLFRGGKAKL</sequence>
<evidence type="ECO:0000256" key="4">
    <source>
        <dbReference type="PROSITE-ProRule" id="PRU10007"/>
    </source>
</evidence>
<dbReference type="SUPFAM" id="SSF53720">
    <property type="entry name" value="ALDH-like"/>
    <property type="match status" value="1"/>
</dbReference>